<dbReference type="AlphaFoldDB" id="K1T5M2"/>
<evidence type="ECO:0000256" key="1">
    <source>
        <dbReference type="ARBA" id="ARBA00022603"/>
    </source>
</evidence>
<dbReference type="SUPFAM" id="SSF53335">
    <property type="entry name" value="S-adenosyl-L-methionine-dependent methyltransferases"/>
    <property type="match status" value="1"/>
</dbReference>
<proteinExistence type="predicted"/>
<name>K1T5M2_9ZZZZ</name>
<dbReference type="GO" id="GO:0003677">
    <property type="term" value="F:DNA binding"/>
    <property type="evidence" value="ECO:0007669"/>
    <property type="project" value="InterPro"/>
</dbReference>
<dbReference type="GO" id="GO:0008170">
    <property type="term" value="F:N-methyltransferase activity"/>
    <property type="evidence" value="ECO:0007669"/>
    <property type="project" value="InterPro"/>
</dbReference>
<comment type="caution">
    <text evidence="4">The sequence shown here is derived from an EMBL/GenBank/DDBJ whole genome shotgun (WGS) entry which is preliminary data.</text>
</comment>
<sequence>NGVICLFAQTKFYYELLNSNPKLFRYDLIWDKVLVSGFLNANRQPLRRHEQIAIFYKKQPKYNPQMGEGKPLHGKGTTTKIKKCNVYGKFNKLPDVRKGTTEKYPTSILRFPKLHSSQMLYPTEKPIELLEYLIKTYTDEGEVVLDNCMGSGTTGVACKNTNRNFIGIEINKNAFEIAKKD</sequence>
<organism evidence="4">
    <name type="scientific">human gut metagenome</name>
    <dbReference type="NCBI Taxonomy" id="408170"/>
    <lineage>
        <taxon>unclassified sequences</taxon>
        <taxon>metagenomes</taxon>
        <taxon>organismal metagenomes</taxon>
    </lineage>
</organism>
<dbReference type="Pfam" id="PF01555">
    <property type="entry name" value="N6_N4_Mtase"/>
    <property type="match status" value="1"/>
</dbReference>
<dbReference type="PRINTS" id="PR00508">
    <property type="entry name" value="S21N4MTFRASE"/>
</dbReference>
<dbReference type="GO" id="GO:0032259">
    <property type="term" value="P:methylation"/>
    <property type="evidence" value="ECO:0007669"/>
    <property type="project" value="UniProtKB-KW"/>
</dbReference>
<evidence type="ECO:0000259" key="3">
    <source>
        <dbReference type="Pfam" id="PF01555"/>
    </source>
</evidence>
<dbReference type="EMBL" id="AJWZ01005328">
    <property type="protein sequence ID" value="EKC62884.1"/>
    <property type="molecule type" value="Genomic_DNA"/>
</dbReference>
<dbReference type="Gene3D" id="3.40.50.150">
    <property type="entry name" value="Vaccinia Virus protein VP39"/>
    <property type="match status" value="1"/>
</dbReference>
<reference evidence="4" key="1">
    <citation type="journal article" date="2013" name="Environ. Microbiol.">
        <title>Microbiota from the distal guts of lean and obese adolescents exhibit partial functional redundancy besides clear differences in community structure.</title>
        <authorList>
            <person name="Ferrer M."/>
            <person name="Ruiz A."/>
            <person name="Lanza F."/>
            <person name="Haange S.B."/>
            <person name="Oberbach A."/>
            <person name="Till H."/>
            <person name="Bargiela R."/>
            <person name="Campoy C."/>
            <person name="Segura M.T."/>
            <person name="Richter M."/>
            <person name="von Bergen M."/>
            <person name="Seifert J."/>
            <person name="Suarez A."/>
        </authorList>
    </citation>
    <scope>NUCLEOTIDE SEQUENCE</scope>
</reference>
<protein>
    <submittedName>
        <fullName evidence="4">DNA (Cytosine-5-)-methyltransferase</fullName>
    </submittedName>
</protein>
<dbReference type="InterPro" id="IPR002941">
    <property type="entry name" value="DNA_methylase_N4/N6"/>
</dbReference>
<feature type="domain" description="DNA methylase N-4/N-6" evidence="3">
    <location>
        <begin position="2"/>
        <end position="180"/>
    </location>
</feature>
<evidence type="ECO:0000256" key="2">
    <source>
        <dbReference type="ARBA" id="ARBA00022679"/>
    </source>
</evidence>
<keyword evidence="2 4" id="KW-0808">Transferase</keyword>
<gene>
    <name evidence="4" type="ORF">OBE_07752</name>
</gene>
<dbReference type="InterPro" id="IPR029063">
    <property type="entry name" value="SAM-dependent_MTases_sf"/>
</dbReference>
<keyword evidence="1 4" id="KW-0489">Methyltransferase</keyword>
<dbReference type="InterPro" id="IPR001091">
    <property type="entry name" value="RM_Methyltransferase"/>
</dbReference>
<evidence type="ECO:0000313" key="4">
    <source>
        <dbReference type="EMBL" id="EKC62884.1"/>
    </source>
</evidence>
<feature type="non-terminal residue" evidence="4">
    <location>
        <position position="1"/>
    </location>
</feature>
<accession>K1T5M2</accession>